<sequence length="72" mass="8181">MQPTCVSIQRPRSSHKTSRSRALFKPCPNSHFAASAEATETESEPYPLKPKEIVLSLRTLEISGFNRTWHQL</sequence>
<dbReference type="EMBL" id="QPKB01000001">
    <property type="protein sequence ID" value="RWR72488.1"/>
    <property type="molecule type" value="Genomic_DNA"/>
</dbReference>
<dbReference type="Proteomes" id="UP000283530">
    <property type="component" value="Unassembled WGS sequence"/>
</dbReference>
<gene>
    <name evidence="2" type="ORF">CKAN_00071300</name>
</gene>
<reference evidence="2 3" key="1">
    <citation type="journal article" date="2019" name="Nat. Plants">
        <title>Stout camphor tree genome fills gaps in understanding of flowering plant genome evolution.</title>
        <authorList>
            <person name="Chaw S.M."/>
            <person name="Liu Y.C."/>
            <person name="Wu Y.W."/>
            <person name="Wang H.Y."/>
            <person name="Lin C.I."/>
            <person name="Wu C.S."/>
            <person name="Ke H.M."/>
            <person name="Chang L.Y."/>
            <person name="Hsu C.Y."/>
            <person name="Yang H.T."/>
            <person name="Sudianto E."/>
            <person name="Hsu M.H."/>
            <person name="Wu K.P."/>
            <person name="Wang L.N."/>
            <person name="Leebens-Mack J.H."/>
            <person name="Tsai I.J."/>
        </authorList>
    </citation>
    <scope>NUCLEOTIDE SEQUENCE [LARGE SCALE GENOMIC DNA]</scope>
    <source>
        <strain evidence="3">cv. Chaw 1501</strain>
        <tissue evidence="2">Young leaves</tissue>
    </source>
</reference>
<proteinExistence type="predicted"/>
<comment type="caution">
    <text evidence="2">The sequence shown here is derived from an EMBL/GenBank/DDBJ whole genome shotgun (WGS) entry which is preliminary data.</text>
</comment>
<evidence type="ECO:0000313" key="2">
    <source>
        <dbReference type="EMBL" id="RWR72488.1"/>
    </source>
</evidence>
<dbReference type="AlphaFoldDB" id="A0A3S3MES5"/>
<protein>
    <submittedName>
        <fullName evidence="2">Uncharacterized protein</fullName>
    </submittedName>
</protein>
<evidence type="ECO:0000313" key="3">
    <source>
        <dbReference type="Proteomes" id="UP000283530"/>
    </source>
</evidence>
<feature type="compositionally biased region" description="Polar residues" evidence="1">
    <location>
        <begin position="1"/>
        <end position="11"/>
    </location>
</feature>
<accession>A0A3S3MES5</accession>
<keyword evidence="3" id="KW-1185">Reference proteome</keyword>
<organism evidence="2 3">
    <name type="scientific">Cinnamomum micranthum f. kanehirae</name>
    <dbReference type="NCBI Taxonomy" id="337451"/>
    <lineage>
        <taxon>Eukaryota</taxon>
        <taxon>Viridiplantae</taxon>
        <taxon>Streptophyta</taxon>
        <taxon>Embryophyta</taxon>
        <taxon>Tracheophyta</taxon>
        <taxon>Spermatophyta</taxon>
        <taxon>Magnoliopsida</taxon>
        <taxon>Magnoliidae</taxon>
        <taxon>Laurales</taxon>
        <taxon>Lauraceae</taxon>
        <taxon>Cinnamomum</taxon>
    </lineage>
</organism>
<name>A0A3S3MES5_9MAGN</name>
<feature type="region of interest" description="Disordered" evidence="1">
    <location>
        <begin position="1"/>
        <end position="27"/>
    </location>
</feature>
<evidence type="ECO:0000256" key="1">
    <source>
        <dbReference type="SAM" id="MobiDB-lite"/>
    </source>
</evidence>